<evidence type="ECO:0000259" key="12">
    <source>
        <dbReference type="PROSITE" id="PS51712"/>
    </source>
</evidence>
<dbReference type="SUPFAM" id="SSF52540">
    <property type="entry name" value="P-loop containing nucleoside triphosphate hydrolases"/>
    <property type="match status" value="2"/>
</dbReference>
<dbReference type="InterPro" id="IPR006073">
    <property type="entry name" value="GTP-bd"/>
</dbReference>
<comment type="function">
    <text evidence="8 10">GTPase that plays an essential role in the late steps of ribosome biogenesis.</text>
</comment>
<dbReference type="GO" id="GO:0016787">
    <property type="term" value="F:hydrolase activity"/>
    <property type="evidence" value="ECO:0007669"/>
    <property type="project" value="UniProtKB-KW"/>
</dbReference>
<dbReference type="CDD" id="cd01895">
    <property type="entry name" value="EngA2"/>
    <property type="match status" value="1"/>
</dbReference>
<organism evidence="13 14">
    <name type="scientific">Magnetospirillum sulfuroxidans</name>
    <dbReference type="NCBI Taxonomy" id="611300"/>
    <lineage>
        <taxon>Bacteria</taxon>
        <taxon>Pseudomonadati</taxon>
        <taxon>Pseudomonadota</taxon>
        <taxon>Alphaproteobacteria</taxon>
        <taxon>Rhodospirillales</taxon>
        <taxon>Rhodospirillaceae</taxon>
        <taxon>Magnetospirillum</taxon>
    </lineage>
</organism>
<evidence type="ECO:0000256" key="1">
    <source>
        <dbReference type="ARBA" id="ARBA00008279"/>
    </source>
</evidence>
<feature type="domain" description="EngA-type G" evidence="12">
    <location>
        <begin position="3"/>
        <end position="167"/>
    </location>
</feature>
<feature type="binding site" evidence="8">
    <location>
        <begin position="119"/>
        <end position="122"/>
    </location>
    <ligand>
        <name>GTP</name>
        <dbReference type="ChEBI" id="CHEBI:37565"/>
        <label>1</label>
    </ligand>
</feature>
<name>A0ABS5I8U5_9PROT</name>
<dbReference type="EMBL" id="JAGTUF010000002">
    <property type="protein sequence ID" value="MBR9970862.1"/>
    <property type="molecule type" value="Genomic_DNA"/>
</dbReference>
<dbReference type="NCBIfam" id="TIGR00231">
    <property type="entry name" value="small_GTP"/>
    <property type="match status" value="2"/>
</dbReference>
<evidence type="ECO:0000256" key="7">
    <source>
        <dbReference type="ARBA" id="ARBA00032345"/>
    </source>
</evidence>
<evidence type="ECO:0000256" key="9">
    <source>
        <dbReference type="PROSITE-ProRule" id="PRU01049"/>
    </source>
</evidence>
<feature type="binding site" evidence="8">
    <location>
        <begin position="316"/>
        <end position="319"/>
    </location>
    <ligand>
        <name>GTP</name>
        <dbReference type="ChEBI" id="CHEBI:37565"/>
        <label>2</label>
    </ligand>
</feature>
<dbReference type="Proteomes" id="UP000680714">
    <property type="component" value="Unassembled WGS sequence"/>
</dbReference>
<sequence>MTFTVAIVGRPNVGKSTLFNRLVGRRLAIVHDMPGVTRDRREGAATLLGMEFQVIDTAGFEDAHDDSIEARMRHQTDTAVASADVVLMLIDARAGVTPLDAHFAEYLRKQKTPVILVANKCEGKAGAPGMYESYGLGLGEPVPFSAEHGEGLADLFDALRPFAEAAGALDDEEEEDDFHLPPTDGEEIETEDRPERPLQLVIVGRPNVGKSTLVNRLLGEDRMLTGPEAGLTRDAVSVEWEHGGRRIRLVDTAGLRRRANIEDPVEKLSASNTLEAIRMAEVVVLVLDCAAILDKQDLTIARMVVEEGRSLVLAINKWDMVEKPQEALQRLSDRLETSMPMVRGLSTVTISALTGRSVDKMMDAVLAVHKTWNRRIPTSQLNRWLEDVLSHHPPPALPGGRRLKIRYMTQVKARPPTFVIFASKPEELPESYNRYLINGLREQFKLAGVPIRLYVRGGRNPYADKKK</sequence>
<evidence type="ECO:0000256" key="4">
    <source>
        <dbReference type="ARBA" id="ARBA00022737"/>
    </source>
</evidence>
<dbReference type="InterPro" id="IPR015946">
    <property type="entry name" value="KH_dom-like_a/b"/>
</dbReference>
<evidence type="ECO:0000313" key="14">
    <source>
        <dbReference type="Proteomes" id="UP000680714"/>
    </source>
</evidence>
<reference evidence="13 14" key="1">
    <citation type="submission" date="2021-04" db="EMBL/GenBank/DDBJ databases">
        <title>Magnetospirillum sulfuroxidans sp. nov., a facultative chemolithoautotrophic sulfur-oxidizing alphaproteobacterium isolated from freshwater sediment and proposals for Paramagetospirillum gen. nov., and Magnetospirillaceae fam. nov.</title>
        <authorList>
            <person name="Koziaeva V."/>
            <person name="Geelhoed J.S."/>
            <person name="Sorokin D.Y."/>
            <person name="Grouzdev D.S."/>
        </authorList>
    </citation>
    <scope>NUCLEOTIDE SEQUENCE [LARGE SCALE GENOMIC DNA]</scope>
    <source>
        <strain evidence="13 14">J10</strain>
    </source>
</reference>
<dbReference type="InterPro" id="IPR032859">
    <property type="entry name" value="KH_dom-like"/>
</dbReference>
<accession>A0ABS5I8U5</accession>
<dbReference type="Pfam" id="PF01926">
    <property type="entry name" value="MMR_HSR1"/>
    <property type="match status" value="2"/>
</dbReference>
<gene>
    <name evidence="8 13" type="primary">der</name>
    <name evidence="13" type="ORF">KEC16_03940</name>
</gene>
<comment type="subunit">
    <text evidence="8">Associates with the 50S ribosomal subunit.</text>
</comment>
<feature type="binding site" evidence="8">
    <location>
        <begin position="9"/>
        <end position="16"/>
    </location>
    <ligand>
        <name>GTP</name>
        <dbReference type="ChEBI" id="CHEBI:37565"/>
        <label>1</label>
    </ligand>
</feature>
<keyword evidence="5 8" id="KW-0547">Nucleotide-binding</keyword>
<evidence type="ECO:0000313" key="13">
    <source>
        <dbReference type="EMBL" id="MBR9970862.1"/>
    </source>
</evidence>
<feature type="binding site" evidence="8">
    <location>
        <begin position="204"/>
        <end position="211"/>
    </location>
    <ligand>
        <name>GTP</name>
        <dbReference type="ChEBI" id="CHEBI:37565"/>
        <label>2</label>
    </ligand>
</feature>
<evidence type="ECO:0000256" key="6">
    <source>
        <dbReference type="ARBA" id="ARBA00023134"/>
    </source>
</evidence>
<feature type="binding site" evidence="8">
    <location>
        <begin position="251"/>
        <end position="255"/>
    </location>
    <ligand>
        <name>GTP</name>
        <dbReference type="ChEBI" id="CHEBI:37565"/>
        <label>2</label>
    </ligand>
</feature>
<dbReference type="NCBIfam" id="TIGR03594">
    <property type="entry name" value="GTPase_EngA"/>
    <property type="match status" value="1"/>
</dbReference>
<dbReference type="InterPro" id="IPR027417">
    <property type="entry name" value="P-loop_NTPase"/>
</dbReference>
<evidence type="ECO:0000256" key="10">
    <source>
        <dbReference type="RuleBase" id="RU004481"/>
    </source>
</evidence>
<dbReference type="PIRSF" id="PIRSF006485">
    <property type="entry name" value="GTP-binding_EngA"/>
    <property type="match status" value="1"/>
</dbReference>
<keyword evidence="4 10" id="KW-0677">Repeat</keyword>
<proteinExistence type="inferred from homology"/>
<feature type="binding site" evidence="8">
    <location>
        <begin position="56"/>
        <end position="60"/>
    </location>
    <ligand>
        <name>GTP</name>
        <dbReference type="ChEBI" id="CHEBI:37565"/>
        <label>1</label>
    </ligand>
</feature>
<feature type="region of interest" description="Disordered" evidence="11">
    <location>
        <begin position="169"/>
        <end position="194"/>
    </location>
</feature>
<comment type="similarity">
    <text evidence="1 8 9 10">Belongs to the TRAFAC class TrmE-Era-EngA-EngB-Septin-like GTPase superfamily. EngA (Der) GTPase family.</text>
</comment>
<comment type="caution">
    <text evidence="13">The sequence shown here is derived from an EMBL/GenBank/DDBJ whole genome shotgun (WGS) entry which is preliminary data.</text>
</comment>
<dbReference type="Gene3D" id="3.30.300.20">
    <property type="match status" value="1"/>
</dbReference>
<keyword evidence="3 8" id="KW-0690">Ribosome biogenesis</keyword>
<keyword evidence="6 8" id="KW-0342">GTP-binding</keyword>
<dbReference type="InterPro" id="IPR005225">
    <property type="entry name" value="Small_GTP-bd"/>
</dbReference>
<evidence type="ECO:0000256" key="5">
    <source>
        <dbReference type="ARBA" id="ARBA00022741"/>
    </source>
</evidence>
<dbReference type="RefSeq" id="WP_211546377.1">
    <property type="nucleotide sequence ID" value="NZ_JAGTUF010000002.1"/>
</dbReference>
<dbReference type="Pfam" id="PF14714">
    <property type="entry name" value="KH_dom-like"/>
    <property type="match status" value="1"/>
</dbReference>
<evidence type="ECO:0000256" key="11">
    <source>
        <dbReference type="SAM" id="MobiDB-lite"/>
    </source>
</evidence>
<dbReference type="Gene3D" id="3.40.50.300">
    <property type="entry name" value="P-loop containing nucleotide triphosphate hydrolases"/>
    <property type="match status" value="2"/>
</dbReference>
<dbReference type="PANTHER" id="PTHR43834:SF6">
    <property type="entry name" value="GTPASE DER"/>
    <property type="match status" value="1"/>
</dbReference>
<evidence type="ECO:0000256" key="8">
    <source>
        <dbReference type="HAMAP-Rule" id="MF_00195"/>
    </source>
</evidence>
<evidence type="ECO:0000256" key="2">
    <source>
        <dbReference type="ARBA" id="ARBA00020953"/>
    </source>
</evidence>
<dbReference type="HAMAP" id="MF_00195">
    <property type="entry name" value="GTPase_Der"/>
    <property type="match status" value="1"/>
</dbReference>
<protein>
    <recommendedName>
        <fullName evidence="2 8">GTPase Der</fullName>
    </recommendedName>
    <alternativeName>
        <fullName evidence="7 8">GTP-binding protein EngA</fullName>
    </alternativeName>
</protein>
<dbReference type="PROSITE" id="PS51712">
    <property type="entry name" value="G_ENGA"/>
    <property type="match status" value="2"/>
</dbReference>
<dbReference type="PRINTS" id="PR00326">
    <property type="entry name" value="GTP1OBG"/>
</dbReference>
<feature type="domain" description="EngA-type G" evidence="12">
    <location>
        <begin position="198"/>
        <end position="373"/>
    </location>
</feature>
<dbReference type="InterPro" id="IPR031166">
    <property type="entry name" value="G_ENGA"/>
</dbReference>
<dbReference type="CDD" id="cd01894">
    <property type="entry name" value="EngA1"/>
    <property type="match status" value="1"/>
</dbReference>
<dbReference type="InterPro" id="IPR016484">
    <property type="entry name" value="GTPase_Der"/>
</dbReference>
<dbReference type="PANTHER" id="PTHR43834">
    <property type="entry name" value="GTPASE DER"/>
    <property type="match status" value="1"/>
</dbReference>
<keyword evidence="13" id="KW-0378">Hydrolase</keyword>
<evidence type="ECO:0000256" key="3">
    <source>
        <dbReference type="ARBA" id="ARBA00022517"/>
    </source>
</evidence>
<keyword evidence="14" id="KW-1185">Reference proteome</keyword>